<accession>A0A917U3Q4</accession>
<dbReference type="EMBL" id="BMPI01000038">
    <property type="protein sequence ID" value="GGM56189.1"/>
    <property type="molecule type" value="Genomic_DNA"/>
</dbReference>
<evidence type="ECO:0008006" key="3">
    <source>
        <dbReference type="Google" id="ProtNLM"/>
    </source>
</evidence>
<evidence type="ECO:0000313" key="1">
    <source>
        <dbReference type="EMBL" id="GGM56189.1"/>
    </source>
</evidence>
<dbReference type="InterPro" id="IPR010296">
    <property type="entry name" value="DUF899_thioredox"/>
</dbReference>
<reference evidence="1" key="2">
    <citation type="submission" date="2020-09" db="EMBL/GenBank/DDBJ databases">
        <authorList>
            <person name="Sun Q."/>
            <person name="Ohkuma M."/>
        </authorList>
    </citation>
    <scope>NUCLEOTIDE SEQUENCE</scope>
    <source>
        <strain evidence="1">JCM 19831</strain>
    </source>
</reference>
<gene>
    <name evidence="1" type="ORF">GCM10007977_067370</name>
</gene>
<name>A0A917U3Q4_9ACTN</name>
<dbReference type="AlphaFoldDB" id="A0A917U3Q4"/>
<dbReference type="Proteomes" id="UP000642070">
    <property type="component" value="Unassembled WGS sequence"/>
</dbReference>
<proteinExistence type="predicted"/>
<comment type="caution">
    <text evidence="1">The sequence shown here is derived from an EMBL/GenBank/DDBJ whole genome shotgun (WGS) entry which is preliminary data.</text>
</comment>
<organism evidence="1 2">
    <name type="scientific">Dactylosporangium sucinum</name>
    <dbReference type="NCBI Taxonomy" id="1424081"/>
    <lineage>
        <taxon>Bacteria</taxon>
        <taxon>Bacillati</taxon>
        <taxon>Actinomycetota</taxon>
        <taxon>Actinomycetes</taxon>
        <taxon>Micromonosporales</taxon>
        <taxon>Micromonosporaceae</taxon>
        <taxon>Dactylosporangium</taxon>
    </lineage>
</organism>
<dbReference type="Pfam" id="PF05988">
    <property type="entry name" value="DUF899"/>
    <property type="match status" value="1"/>
</dbReference>
<protein>
    <recommendedName>
        <fullName evidence="3">CalU12 protein</fullName>
    </recommendedName>
</protein>
<evidence type="ECO:0000313" key="2">
    <source>
        <dbReference type="Proteomes" id="UP000642070"/>
    </source>
</evidence>
<keyword evidence="2" id="KW-1185">Reference proteome</keyword>
<dbReference type="RefSeq" id="WP_190254035.1">
    <property type="nucleotide sequence ID" value="NZ_BMPI01000038.1"/>
</dbReference>
<sequence>MALPDIVDRAAWLAARMALLDQEKEITRRIDAINSERRRLPMVRVDTPYALRGPAGDATLADLFEGRRQLIVQHVMFAPTWDAACPACTASVDEVSPAVLRHLANRETTFALVSRAPYAKLAEYGRGRGWTIPWYSSHGTSFNFDFDVSFDPAVKEPVYNYRPLLMADTPELSGMSCFLREGDAVFHTYSTYARGTDHKGGAYGFLDLTALGRQEAWEEPKDRVENPHGAVPDFS</sequence>
<reference evidence="1" key="1">
    <citation type="journal article" date="2014" name="Int. J. Syst. Evol. Microbiol.">
        <title>Complete genome sequence of Corynebacterium casei LMG S-19264T (=DSM 44701T), isolated from a smear-ripened cheese.</title>
        <authorList>
            <consortium name="US DOE Joint Genome Institute (JGI-PGF)"/>
            <person name="Walter F."/>
            <person name="Albersmeier A."/>
            <person name="Kalinowski J."/>
            <person name="Ruckert C."/>
        </authorList>
    </citation>
    <scope>NUCLEOTIDE SEQUENCE</scope>
    <source>
        <strain evidence="1">JCM 19831</strain>
    </source>
</reference>